<name>A0ABS0GZ59_9ACTN</name>
<dbReference type="Gene3D" id="3.90.180.10">
    <property type="entry name" value="Medium-chain alcohol dehydrogenases, catalytic domain"/>
    <property type="match status" value="1"/>
</dbReference>
<sequence length="319" mass="32734">MKAVGLLRHGGPEVLQVLDVPTPHAGPGEVRIRVRVAAVNPADTLIRAGLTPIRQRGAHPVIPGLDVAGTIDEIGPGTDTGLAVGDEVMAMVNPTRPGGGGYAERVVLSESWVAPVPTGASLAEAATLPLNGLTALHALDQLDLPEGSTIAVTGAAGAVGGYALQLAKAAGHRVLADAAPADVPLVAALGADDVVPRGPGVADRFRELTSQGVDAVVDAAIIGVPLLAAIRRDGALAYVREVPDSTAFAQAAAARGIRLVHAFVHEYDGRRDKLDLLCRLAGEGRLGLRVADTFLPQRAAEAHRLLEAGGVRGRLVLEF</sequence>
<comment type="caution">
    <text evidence="4">The sequence shown here is derived from an EMBL/GenBank/DDBJ whole genome shotgun (WGS) entry which is preliminary data.</text>
</comment>
<dbReference type="RefSeq" id="WP_196202788.1">
    <property type="nucleotide sequence ID" value="NZ_JADPUN010000185.1"/>
</dbReference>
<evidence type="ECO:0000313" key="5">
    <source>
        <dbReference type="Proteomes" id="UP000638560"/>
    </source>
</evidence>
<dbReference type="CDD" id="cd05289">
    <property type="entry name" value="MDR_like_2"/>
    <property type="match status" value="1"/>
</dbReference>
<dbReference type="InterPro" id="IPR013154">
    <property type="entry name" value="ADH-like_N"/>
</dbReference>
<accession>A0ABS0GZ59</accession>
<evidence type="ECO:0000259" key="3">
    <source>
        <dbReference type="SMART" id="SM00829"/>
    </source>
</evidence>
<evidence type="ECO:0000256" key="1">
    <source>
        <dbReference type="ARBA" id="ARBA00022857"/>
    </source>
</evidence>
<dbReference type="InterPro" id="IPR011032">
    <property type="entry name" value="GroES-like_sf"/>
</dbReference>
<proteinExistence type="predicted"/>
<keyword evidence="2" id="KW-0560">Oxidoreductase</keyword>
<feature type="domain" description="Enoyl reductase (ER)" evidence="3">
    <location>
        <begin position="10"/>
        <end position="317"/>
    </location>
</feature>
<evidence type="ECO:0000313" key="4">
    <source>
        <dbReference type="EMBL" id="MBF9131228.1"/>
    </source>
</evidence>
<dbReference type="SUPFAM" id="SSF50129">
    <property type="entry name" value="GroES-like"/>
    <property type="match status" value="1"/>
</dbReference>
<evidence type="ECO:0000256" key="2">
    <source>
        <dbReference type="ARBA" id="ARBA00023002"/>
    </source>
</evidence>
<gene>
    <name evidence="4" type="ORF">I0C86_20010</name>
</gene>
<reference evidence="4 5" key="1">
    <citation type="submission" date="2020-11" db="EMBL/GenBank/DDBJ databases">
        <title>A novel isolate from a Black sea contaminated sediment with potential to produce alkanes: Plantactinospora alkalitolerans sp. nov.</title>
        <authorList>
            <person name="Carro L."/>
            <person name="Veyisoglu A."/>
            <person name="Guven K."/>
            <person name="Schumann P."/>
            <person name="Klenk H.-P."/>
            <person name="Sahin N."/>
        </authorList>
    </citation>
    <scope>NUCLEOTIDE SEQUENCE [LARGE SCALE GENOMIC DNA]</scope>
    <source>
        <strain evidence="4 5">S1510</strain>
    </source>
</reference>
<dbReference type="PANTHER" id="PTHR48106">
    <property type="entry name" value="QUINONE OXIDOREDUCTASE PIG3-RELATED"/>
    <property type="match status" value="1"/>
</dbReference>
<dbReference type="Gene3D" id="3.40.50.720">
    <property type="entry name" value="NAD(P)-binding Rossmann-like Domain"/>
    <property type="match status" value="1"/>
</dbReference>
<protein>
    <submittedName>
        <fullName evidence="4">NADP-dependent oxidoreductase</fullName>
    </submittedName>
</protein>
<dbReference type="PANTHER" id="PTHR48106:SF18">
    <property type="entry name" value="QUINONE OXIDOREDUCTASE PIG3"/>
    <property type="match status" value="1"/>
</dbReference>
<dbReference type="SUPFAM" id="SSF51735">
    <property type="entry name" value="NAD(P)-binding Rossmann-fold domains"/>
    <property type="match status" value="1"/>
</dbReference>
<dbReference type="Pfam" id="PF13602">
    <property type="entry name" value="ADH_zinc_N_2"/>
    <property type="match status" value="1"/>
</dbReference>
<dbReference type="InterPro" id="IPR020843">
    <property type="entry name" value="ER"/>
</dbReference>
<dbReference type="Pfam" id="PF08240">
    <property type="entry name" value="ADH_N"/>
    <property type="match status" value="1"/>
</dbReference>
<organism evidence="4 5">
    <name type="scientific">Plantactinospora alkalitolerans</name>
    <dbReference type="NCBI Taxonomy" id="2789879"/>
    <lineage>
        <taxon>Bacteria</taxon>
        <taxon>Bacillati</taxon>
        <taxon>Actinomycetota</taxon>
        <taxon>Actinomycetes</taxon>
        <taxon>Micromonosporales</taxon>
        <taxon>Micromonosporaceae</taxon>
        <taxon>Plantactinospora</taxon>
    </lineage>
</organism>
<keyword evidence="1" id="KW-0521">NADP</keyword>
<dbReference type="Proteomes" id="UP000638560">
    <property type="component" value="Unassembled WGS sequence"/>
</dbReference>
<keyword evidence="5" id="KW-1185">Reference proteome</keyword>
<dbReference type="SMART" id="SM00829">
    <property type="entry name" value="PKS_ER"/>
    <property type="match status" value="1"/>
</dbReference>
<dbReference type="InterPro" id="IPR036291">
    <property type="entry name" value="NAD(P)-bd_dom_sf"/>
</dbReference>
<dbReference type="EMBL" id="JADPUN010000185">
    <property type="protein sequence ID" value="MBF9131228.1"/>
    <property type="molecule type" value="Genomic_DNA"/>
</dbReference>